<keyword evidence="2 5" id="KW-0812">Transmembrane</keyword>
<dbReference type="GO" id="GO:0016020">
    <property type="term" value="C:membrane"/>
    <property type="evidence" value="ECO:0007669"/>
    <property type="project" value="UniProtKB-SubCell"/>
</dbReference>
<evidence type="ECO:0000256" key="2">
    <source>
        <dbReference type="ARBA" id="ARBA00022692"/>
    </source>
</evidence>
<dbReference type="PANTHER" id="PTHR13439:SF71">
    <property type="entry name" value="EXPRESSED PROTEIN"/>
    <property type="match status" value="1"/>
</dbReference>
<reference evidence="8 9" key="1">
    <citation type="submission" date="2024-01" db="EMBL/GenBank/DDBJ databases">
        <title>A telomere-to-telomere, gap-free genome of sweet tea (Lithocarpus litseifolius).</title>
        <authorList>
            <person name="Zhou J."/>
        </authorList>
    </citation>
    <scope>NUCLEOTIDE SEQUENCE [LARGE SCALE GENOMIC DNA]</scope>
    <source>
        <strain evidence="8">Zhou-2022a</strain>
        <tissue evidence="8">Leaf</tissue>
    </source>
</reference>
<evidence type="ECO:0000256" key="4">
    <source>
        <dbReference type="ARBA" id="ARBA00023136"/>
    </source>
</evidence>
<gene>
    <name evidence="8" type="ORF">SO802_016082</name>
</gene>
<proteinExistence type="predicted"/>
<feature type="domain" description="TLC" evidence="7">
    <location>
        <begin position="1"/>
        <end position="100"/>
    </location>
</feature>
<evidence type="ECO:0000256" key="6">
    <source>
        <dbReference type="SAM" id="Phobius"/>
    </source>
</evidence>
<comment type="caution">
    <text evidence="8">The sequence shown here is derived from an EMBL/GenBank/DDBJ whole genome shotgun (WGS) entry which is preliminary data.</text>
</comment>
<evidence type="ECO:0000256" key="5">
    <source>
        <dbReference type="PROSITE-ProRule" id="PRU00205"/>
    </source>
</evidence>
<dbReference type="EMBL" id="JAZDWU010000005">
    <property type="protein sequence ID" value="KAL0002301.1"/>
    <property type="molecule type" value="Genomic_DNA"/>
</dbReference>
<accession>A0AAW2D0U2</accession>
<evidence type="ECO:0000259" key="7">
    <source>
        <dbReference type="PROSITE" id="PS50922"/>
    </source>
</evidence>
<dbReference type="Proteomes" id="UP001459277">
    <property type="component" value="Unassembled WGS sequence"/>
</dbReference>
<name>A0AAW2D0U2_9ROSI</name>
<dbReference type="PROSITE" id="PS50922">
    <property type="entry name" value="TLC"/>
    <property type="match status" value="1"/>
</dbReference>
<dbReference type="InterPro" id="IPR050846">
    <property type="entry name" value="TLCD"/>
</dbReference>
<organism evidence="8 9">
    <name type="scientific">Lithocarpus litseifolius</name>
    <dbReference type="NCBI Taxonomy" id="425828"/>
    <lineage>
        <taxon>Eukaryota</taxon>
        <taxon>Viridiplantae</taxon>
        <taxon>Streptophyta</taxon>
        <taxon>Embryophyta</taxon>
        <taxon>Tracheophyta</taxon>
        <taxon>Spermatophyta</taxon>
        <taxon>Magnoliopsida</taxon>
        <taxon>eudicotyledons</taxon>
        <taxon>Gunneridae</taxon>
        <taxon>Pentapetalae</taxon>
        <taxon>rosids</taxon>
        <taxon>fabids</taxon>
        <taxon>Fagales</taxon>
        <taxon>Fagaceae</taxon>
        <taxon>Lithocarpus</taxon>
    </lineage>
</organism>
<keyword evidence="3 6" id="KW-1133">Transmembrane helix</keyword>
<dbReference type="InterPro" id="IPR006634">
    <property type="entry name" value="TLC-dom"/>
</dbReference>
<sequence>MKLEELSPSEDCVVNIIAFVVVVVVTVSPVSHQTKASVGYFLADLGMISWFYPALGVFEYVIHHLLSIVAVAYAMLTREGQLYIYTVLISETTTPGINLR</sequence>
<keyword evidence="9" id="KW-1185">Reference proteome</keyword>
<evidence type="ECO:0000313" key="9">
    <source>
        <dbReference type="Proteomes" id="UP001459277"/>
    </source>
</evidence>
<dbReference type="AlphaFoldDB" id="A0AAW2D0U2"/>
<feature type="non-terminal residue" evidence="8">
    <location>
        <position position="100"/>
    </location>
</feature>
<dbReference type="PANTHER" id="PTHR13439">
    <property type="entry name" value="CT120 PROTEIN"/>
    <property type="match status" value="1"/>
</dbReference>
<dbReference type="GO" id="GO:0055088">
    <property type="term" value="P:lipid homeostasis"/>
    <property type="evidence" value="ECO:0007669"/>
    <property type="project" value="TreeGrafter"/>
</dbReference>
<evidence type="ECO:0000256" key="1">
    <source>
        <dbReference type="ARBA" id="ARBA00004141"/>
    </source>
</evidence>
<evidence type="ECO:0000256" key="3">
    <source>
        <dbReference type="ARBA" id="ARBA00022989"/>
    </source>
</evidence>
<protein>
    <recommendedName>
        <fullName evidence="7">TLC domain-containing protein</fullName>
    </recommendedName>
</protein>
<feature type="transmembrane region" description="Helical" evidence="6">
    <location>
        <begin position="12"/>
        <end position="30"/>
    </location>
</feature>
<evidence type="ECO:0000313" key="8">
    <source>
        <dbReference type="EMBL" id="KAL0002301.1"/>
    </source>
</evidence>
<feature type="transmembrane region" description="Helical" evidence="6">
    <location>
        <begin position="50"/>
        <end position="76"/>
    </location>
</feature>
<dbReference type="Pfam" id="PF03798">
    <property type="entry name" value="TRAM_LAG1_CLN8"/>
    <property type="match status" value="1"/>
</dbReference>
<keyword evidence="4 5" id="KW-0472">Membrane</keyword>
<dbReference type="GO" id="GO:0005783">
    <property type="term" value="C:endoplasmic reticulum"/>
    <property type="evidence" value="ECO:0007669"/>
    <property type="project" value="TreeGrafter"/>
</dbReference>
<comment type="subcellular location">
    <subcellularLocation>
        <location evidence="1">Membrane</location>
        <topology evidence="1">Multi-pass membrane protein</topology>
    </subcellularLocation>
</comment>